<dbReference type="PANTHER" id="PTHR30265:SF4">
    <property type="entry name" value="KOW MOTIF FAMILY PROTEIN, EXPRESSED"/>
    <property type="match status" value="1"/>
</dbReference>
<keyword evidence="1" id="KW-0889">Transcription antitermination</keyword>
<comment type="caution">
    <text evidence="5">The sequence shown here is derived from an EMBL/GenBank/DDBJ whole genome shotgun (WGS) entry which is preliminary data.</text>
</comment>
<evidence type="ECO:0000313" key="6">
    <source>
        <dbReference type="Proteomes" id="UP001580391"/>
    </source>
</evidence>
<keyword evidence="6" id="KW-1185">Reference proteome</keyword>
<dbReference type="InterPro" id="IPR005824">
    <property type="entry name" value="KOW"/>
</dbReference>
<protein>
    <submittedName>
        <fullName evidence="5">UpxY family transcription antiterminator</fullName>
    </submittedName>
</protein>
<evidence type="ECO:0000256" key="2">
    <source>
        <dbReference type="ARBA" id="ARBA00023015"/>
    </source>
</evidence>
<evidence type="ECO:0000259" key="4">
    <source>
        <dbReference type="SMART" id="SM00738"/>
    </source>
</evidence>
<keyword evidence="2" id="KW-0805">Transcription regulation</keyword>
<dbReference type="RefSeq" id="WP_135699983.1">
    <property type="nucleotide sequence ID" value="NZ_JBHILI010000003.1"/>
</dbReference>
<reference evidence="5 6" key="1">
    <citation type="submission" date="2024-09" db="EMBL/GenBank/DDBJ databases">
        <title>Taxonomic and Genotyping Characterization of Leptospira Strains isolated from Multiple Sources in Colombia highlights the importance of intermediate species.</title>
        <authorList>
            <person name="Torres Higuera L."/>
            <person name="Rojas Tapias D."/>
            <person name="Jimenez Velasquez S."/>
            <person name="Renjifo Ibanez C."/>
        </authorList>
    </citation>
    <scope>NUCLEOTIDE SEQUENCE [LARGE SCALE GENOMIC DNA]</scope>
    <source>
        <strain evidence="5 6">Lep080</strain>
    </source>
</reference>
<evidence type="ECO:0000256" key="1">
    <source>
        <dbReference type="ARBA" id="ARBA00022814"/>
    </source>
</evidence>
<dbReference type="InterPro" id="IPR043425">
    <property type="entry name" value="NusG-like"/>
</dbReference>
<dbReference type="InterPro" id="IPR036735">
    <property type="entry name" value="NGN_dom_sf"/>
</dbReference>
<name>A0ABV5BLH5_9LEPT</name>
<dbReference type="NCBIfam" id="NF033644">
    <property type="entry name" value="antiterm_UpxY"/>
    <property type="match status" value="1"/>
</dbReference>
<dbReference type="InterPro" id="IPR006645">
    <property type="entry name" value="NGN-like_dom"/>
</dbReference>
<accession>A0ABV5BLH5</accession>
<evidence type="ECO:0000313" key="5">
    <source>
        <dbReference type="EMBL" id="MFB5734951.1"/>
    </source>
</evidence>
<sequence length="173" mass="19846">MIKPQKLWYAVYTFSRSEKKLAEQLSKRGMNHYLPLIPIKRQWSDRIKTIHAPVFSSYVFVQIDIRSEKIRVLETPGAHHFLSVSGAPHAIPEEDMDFIRNLVDEYPDRIRVEKENSLQPGKKVLITAGRFKGRRAQVVRKGNKASVKVSLSGIDTAIYLDLNSELLETAEEN</sequence>
<dbReference type="CDD" id="cd09895">
    <property type="entry name" value="NGN_SP_UpxY"/>
    <property type="match status" value="1"/>
</dbReference>
<dbReference type="Gene3D" id="3.30.70.940">
    <property type="entry name" value="NusG, N-terminal domain"/>
    <property type="match status" value="1"/>
</dbReference>
<dbReference type="Pfam" id="PF02357">
    <property type="entry name" value="NusG"/>
    <property type="match status" value="1"/>
</dbReference>
<feature type="domain" description="NusG-like N-terminal" evidence="4">
    <location>
        <begin position="5"/>
        <end position="103"/>
    </location>
</feature>
<organism evidence="5 6">
    <name type="scientific">Leptospira wolffii</name>
    <dbReference type="NCBI Taxonomy" id="409998"/>
    <lineage>
        <taxon>Bacteria</taxon>
        <taxon>Pseudomonadati</taxon>
        <taxon>Spirochaetota</taxon>
        <taxon>Spirochaetia</taxon>
        <taxon>Leptospirales</taxon>
        <taxon>Leptospiraceae</taxon>
        <taxon>Leptospira</taxon>
    </lineage>
</organism>
<dbReference type="Proteomes" id="UP001580391">
    <property type="component" value="Unassembled WGS sequence"/>
</dbReference>
<dbReference type="Pfam" id="PF00467">
    <property type="entry name" value="KOW"/>
    <property type="match status" value="1"/>
</dbReference>
<dbReference type="SUPFAM" id="SSF82679">
    <property type="entry name" value="N-utilization substance G protein NusG, N-terminal domain"/>
    <property type="match status" value="1"/>
</dbReference>
<dbReference type="EMBL" id="JBHILJ010000001">
    <property type="protein sequence ID" value="MFB5734951.1"/>
    <property type="molecule type" value="Genomic_DNA"/>
</dbReference>
<proteinExistence type="predicted"/>
<keyword evidence="3" id="KW-0804">Transcription</keyword>
<dbReference type="PANTHER" id="PTHR30265">
    <property type="entry name" value="RHO-INTERACTING TRANSCRIPTION TERMINATION FACTOR NUSG"/>
    <property type="match status" value="1"/>
</dbReference>
<dbReference type="SMART" id="SM00738">
    <property type="entry name" value="NGN"/>
    <property type="match status" value="1"/>
</dbReference>
<evidence type="ECO:0000256" key="3">
    <source>
        <dbReference type="ARBA" id="ARBA00023163"/>
    </source>
</evidence>
<gene>
    <name evidence="5" type="ORF">ACE5IX_00380</name>
</gene>